<dbReference type="Proteomes" id="UP000663828">
    <property type="component" value="Unassembled WGS sequence"/>
</dbReference>
<dbReference type="Pfam" id="PF04991">
    <property type="entry name" value="LicD"/>
    <property type="match status" value="2"/>
</dbReference>
<feature type="domain" description="LicD/FKTN/FKRP nucleotidyltransferase" evidence="2">
    <location>
        <begin position="336"/>
        <end position="442"/>
    </location>
</feature>
<evidence type="ECO:0000313" key="3">
    <source>
        <dbReference type="EMBL" id="CAF1642003.1"/>
    </source>
</evidence>
<comment type="caution">
    <text evidence="3">The sequence shown here is derived from an EMBL/GenBank/DDBJ whole genome shotgun (WGS) entry which is preliminary data.</text>
</comment>
<dbReference type="PANTHER" id="PTHR43404">
    <property type="entry name" value="LIPOPOLYSACCHARIDE CHOLINEPHOSPHOTRANSFERASE LICD"/>
    <property type="match status" value="1"/>
</dbReference>
<reference evidence="3" key="1">
    <citation type="submission" date="2021-02" db="EMBL/GenBank/DDBJ databases">
        <authorList>
            <person name="Nowell W R."/>
        </authorList>
    </citation>
    <scope>NUCLEOTIDE SEQUENCE</scope>
</reference>
<sequence>MFYLKWLLRKYVLTLCVLFFVAILILAYYNPEHGLPYIISNDYYDIEEALRHMPICNSQDRPNQRALLSTLHEWTKFAKKHQIQYWISYGTLVGYVQRGGLLPHDEDIDLTIMAQTTPHLFELSRLNFSSIYELVIHPQWYIIDDAKRSYFESERVEFVSLNGRFLNLKDDFHVDLWAAYDYHPNKKRINKKDPPTITSYDNHYNWRSVPREWIFPLKECMFSGIKVWCPAQPEKLVIDTYGDVSVNISAVKCVNQSWVESEEYENAKKLMKMRMKYMTASTEETLVTSRTSTPRHQSSRSLIDLAVEQIPTCNSNDRPRHRTLLLLLQAWSHLADQHNLQYWLTFGSLIGYVQRRGLLPHDSDLHITMAVNDTQQLLNISHTNFSSNYQLKVHPQWNIIGTENRSNFPDQGINFVTPNARFIDLESKYSIDILPSYDANKQNLTVYDPDYNWISYPKNWTYPLQTCYFSQIKMLCPADPEMLVETMFGVKALTKSDTQCRNGTWVEITPGKK</sequence>
<keyword evidence="1" id="KW-1133">Transmembrane helix</keyword>
<dbReference type="EMBL" id="CAJNOR010009188">
    <property type="protein sequence ID" value="CAF1642003.1"/>
    <property type="molecule type" value="Genomic_DNA"/>
</dbReference>
<evidence type="ECO:0000256" key="1">
    <source>
        <dbReference type="SAM" id="Phobius"/>
    </source>
</evidence>
<evidence type="ECO:0000313" key="4">
    <source>
        <dbReference type="Proteomes" id="UP000663828"/>
    </source>
</evidence>
<feature type="domain" description="LicD/FKTN/FKRP nucleotidyltransferase" evidence="2">
    <location>
        <begin position="78"/>
        <end position="116"/>
    </location>
</feature>
<dbReference type="InterPro" id="IPR052942">
    <property type="entry name" value="LPS_cholinephosphotransferase"/>
</dbReference>
<evidence type="ECO:0000259" key="2">
    <source>
        <dbReference type="Pfam" id="PF04991"/>
    </source>
</evidence>
<organism evidence="3 4">
    <name type="scientific">Adineta ricciae</name>
    <name type="common">Rotifer</name>
    <dbReference type="NCBI Taxonomy" id="249248"/>
    <lineage>
        <taxon>Eukaryota</taxon>
        <taxon>Metazoa</taxon>
        <taxon>Spiralia</taxon>
        <taxon>Gnathifera</taxon>
        <taxon>Rotifera</taxon>
        <taxon>Eurotatoria</taxon>
        <taxon>Bdelloidea</taxon>
        <taxon>Adinetida</taxon>
        <taxon>Adinetidae</taxon>
        <taxon>Adineta</taxon>
    </lineage>
</organism>
<dbReference type="GO" id="GO:0009100">
    <property type="term" value="P:glycoprotein metabolic process"/>
    <property type="evidence" value="ECO:0007669"/>
    <property type="project" value="UniProtKB-ARBA"/>
</dbReference>
<dbReference type="AlphaFoldDB" id="A0A816DVP3"/>
<dbReference type="PANTHER" id="PTHR43404:SF1">
    <property type="entry name" value="MNN4P"/>
    <property type="match status" value="1"/>
</dbReference>
<accession>A0A816DVP3</accession>
<keyword evidence="1" id="KW-0812">Transmembrane</keyword>
<keyword evidence="1" id="KW-0472">Membrane</keyword>
<dbReference type="InterPro" id="IPR007074">
    <property type="entry name" value="LicD/FKTN/FKRP_NTP_transf"/>
</dbReference>
<feature type="transmembrane region" description="Helical" evidence="1">
    <location>
        <begin position="12"/>
        <end position="29"/>
    </location>
</feature>
<proteinExistence type="predicted"/>
<protein>
    <recommendedName>
        <fullName evidence="2">LicD/FKTN/FKRP nucleotidyltransferase domain-containing protein</fullName>
    </recommendedName>
</protein>
<gene>
    <name evidence="3" type="ORF">XAT740_LOCUS53482</name>
</gene>
<keyword evidence="4" id="KW-1185">Reference proteome</keyword>
<name>A0A816DVP3_ADIRI</name>